<dbReference type="Proteomes" id="UP000295390">
    <property type="component" value="Unassembled WGS sequence"/>
</dbReference>
<comment type="caution">
    <text evidence="1">The sequence shown here is derived from an EMBL/GenBank/DDBJ whole genome shotgun (WGS) entry which is preliminary data.</text>
</comment>
<accession>A0A4V3D324</accession>
<protein>
    <submittedName>
        <fullName evidence="1">Uncharacterized protein</fullName>
    </submittedName>
</protein>
<dbReference type="EMBL" id="SNYH01000003">
    <property type="protein sequence ID" value="TDQ27614.1"/>
    <property type="molecule type" value="Genomic_DNA"/>
</dbReference>
<evidence type="ECO:0000313" key="1">
    <source>
        <dbReference type="EMBL" id="TDQ27614.1"/>
    </source>
</evidence>
<evidence type="ECO:0000313" key="2">
    <source>
        <dbReference type="Proteomes" id="UP000295390"/>
    </source>
</evidence>
<sequence>MNISELEILCKQEAKKVFENFKYTINKPPFIELKNIEDYIEDSINFQIIQVYE</sequence>
<gene>
    <name evidence="1" type="ORF">DFQ07_1465</name>
</gene>
<reference evidence="1 2" key="1">
    <citation type="submission" date="2019-03" db="EMBL/GenBank/DDBJ databases">
        <title>Genomic Encyclopedia of Type Strains, Phase III (KMG-III): the genomes of soil and plant-associated and newly described type strains.</title>
        <authorList>
            <person name="Whitman W."/>
        </authorList>
    </citation>
    <scope>NUCLEOTIDE SEQUENCE [LARGE SCALE GENOMIC DNA]</scope>
    <source>
        <strain evidence="1 2">CECT 8283</strain>
    </source>
</reference>
<dbReference type="AlphaFoldDB" id="A0A4V3D324"/>
<organism evidence="1 2">
    <name type="scientific">Tenacibaculum caenipelagi</name>
    <dbReference type="NCBI Taxonomy" id="1325435"/>
    <lineage>
        <taxon>Bacteria</taxon>
        <taxon>Pseudomonadati</taxon>
        <taxon>Bacteroidota</taxon>
        <taxon>Flavobacteriia</taxon>
        <taxon>Flavobacteriales</taxon>
        <taxon>Flavobacteriaceae</taxon>
        <taxon>Tenacibaculum</taxon>
    </lineage>
</organism>
<keyword evidence="2" id="KW-1185">Reference proteome</keyword>
<dbReference type="RefSeq" id="WP_166627738.1">
    <property type="nucleotide sequence ID" value="NZ_SNYH01000003.1"/>
</dbReference>
<name>A0A4V3D324_9FLAO</name>
<proteinExistence type="predicted"/>